<name>A0A1G2H3G4_9BACT</name>
<proteinExistence type="predicted"/>
<organism evidence="1 2">
    <name type="scientific">Candidatus Ryanbacteria bacterium RIFCSPLOWO2_12_FULL_47_9c</name>
    <dbReference type="NCBI Taxonomy" id="1802131"/>
    <lineage>
        <taxon>Bacteria</taxon>
        <taxon>Candidatus Ryaniibacteriota</taxon>
    </lineage>
</organism>
<dbReference type="AlphaFoldDB" id="A0A1G2H3G4"/>
<reference evidence="1 2" key="1">
    <citation type="journal article" date="2016" name="Nat. Commun.">
        <title>Thousands of microbial genomes shed light on interconnected biogeochemical processes in an aquifer system.</title>
        <authorList>
            <person name="Anantharaman K."/>
            <person name="Brown C.T."/>
            <person name="Hug L.A."/>
            <person name="Sharon I."/>
            <person name="Castelle C.J."/>
            <person name="Probst A.J."/>
            <person name="Thomas B.C."/>
            <person name="Singh A."/>
            <person name="Wilkins M.J."/>
            <person name="Karaoz U."/>
            <person name="Brodie E.L."/>
            <person name="Williams K.H."/>
            <person name="Hubbard S.S."/>
            <person name="Banfield J.F."/>
        </authorList>
    </citation>
    <scope>NUCLEOTIDE SEQUENCE [LARGE SCALE GENOMIC DNA]</scope>
</reference>
<evidence type="ECO:0000313" key="2">
    <source>
        <dbReference type="Proteomes" id="UP000178996"/>
    </source>
</evidence>
<protein>
    <submittedName>
        <fullName evidence="1">Uncharacterized protein</fullName>
    </submittedName>
</protein>
<evidence type="ECO:0000313" key="1">
    <source>
        <dbReference type="EMBL" id="OGZ56889.1"/>
    </source>
</evidence>
<comment type="caution">
    <text evidence="1">The sequence shown here is derived from an EMBL/GenBank/DDBJ whole genome shotgun (WGS) entry which is preliminary data.</text>
</comment>
<dbReference type="Proteomes" id="UP000178996">
    <property type="component" value="Unassembled WGS sequence"/>
</dbReference>
<dbReference type="EMBL" id="MHOB01000040">
    <property type="protein sequence ID" value="OGZ56889.1"/>
    <property type="molecule type" value="Genomic_DNA"/>
</dbReference>
<gene>
    <name evidence="1" type="ORF">A3G60_03245</name>
</gene>
<accession>A0A1G2H3G4</accession>
<sequence>MVEVLLTNEAQGEYFRQIRKHRLPKFFQTFFADFGSALDFLSAFAKYRVDFTLDSWAVEHIQVPVRAQLLALKPEVVEKFVTVALEGVLKKKYDFNALLIPFGTARRDTQHAVRVWELILGAILQENFLNKSPVSTIVLVPYLVETQYTTHSWALLAEGVAARDAAAVKAFTRLLTLFALIHIVPRFVPVDPPESSFGFQSLDILEVPRRYLQSTDPLNPTPVSFPVPSDAAYACNRFYRRLAEGSHAAFTKLVKLLSWFGAYEESFQRDAHNMWEEIQSDPKYGLRPGGRDVVSIEVAALRGHGYRHIQLIPGAEFPQFSANVWLYFPKTETRVVTSRNVEPGPLVHGDATEDPQSVDALADKLLQFIALHSFWKIVTGKIFHSQRRNSVGTEERRMEIERKFLLRPHFRWLLPSHNPSERARARSLKVFGYAPPPGKTFVMSDSDALTSSCSAERFLHAYTDEDLGYSE</sequence>